<dbReference type="GO" id="GO:0031415">
    <property type="term" value="C:NatA complex"/>
    <property type="evidence" value="ECO:0007669"/>
    <property type="project" value="TreeGrafter"/>
</dbReference>
<name>A0A7Y6NRK2_9BURK</name>
<dbReference type="SUPFAM" id="SSF55729">
    <property type="entry name" value="Acyl-CoA N-acyltransferases (Nat)"/>
    <property type="match status" value="1"/>
</dbReference>
<dbReference type="CDD" id="cd04301">
    <property type="entry name" value="NAT_SF"/>
    <property type="match status" value="1"/>
</dbReference>
<reference evidence="2 3" key="1">
    <citation type="submission" date="2020-06" db="EMBL/GenBank/DDBJ databases">
        <title>Schlegella sp. ID0723 isolated from air conditioner.</title>
        <authorList>
            <person name="Kim D.Y."/>
            <person name="Kim D.-U."/>
        </authorList>
    </citation>
    <scope>NUCLEOTIDE SEQUENCE [LARGE SCALE GENOMIC DNA]</scope>
    <source>
        <strain evidence="2 3">ID0723</strain>
    </source>
</reference>
<evidence type="ECO:0000313" key="3">
    <source>
        <dbReference type="Proteomes" id="UP000529637"/>
    </source>
</evidence>
<organism evidence="2 3">
    <name type="scientific">Piscinibacter koreensis</name>
    <dbReference type="NCBI Taxonomy" id="2742824"/>
    <lineage>
        <taxon>Bacteria</taxon>
        <taxon>Pseudomonadati</taxon>
        <taxon>Pseudomonadota</taxon>
        <taxon>Betaproteobacteria</taxon>
        <taxon>Burkholderiales</taxon>
        <taxon>Sphaerotilaceae</taxon>
        <taxon>Piscinibacter</taxon>
    </lineage>
</organism>
<dbReference type="InterPro" id="IPR051556">
    <property type="entry name" value="N-term/lysine_N-AcTrnsfr"/>
</dbReference>
<sequence length="156" mass="17271">MIPAARVRVLGHGHTAALRAMLTLFGEAFDDRETYCARQPDDAYLGRLLSSEHFVAVAAFDDAVCVGGLAGYVLPKFEQARSEFYIYDLAVAARHRRRGLATAMIEALKALAVERGFHVIFVQADYGDDPAVALYGKLGVREDVMHFDIALPERER</sequence>
<dbReference type="Pfam" id="PF00583">
    <property type="entry name" value="Acetyltransf_1"/>
    <property type="match status" value="1"/>
</dbReference>
<dbReference type="GO" id="GO:0008080">
    <property type="term" value="F:N-acetyltransferase activity"/>
    <property type="evidence" value="ECO:0007669"/>
    <property type="project" value="TreeGrafter"/>
</dbReference>
<proteinExistence type="predicted"/>
<dbReference type="Proteomes" id="UP000529637">
    <property type="component" value="Unassembled WGS sequence"/>
</dbReference>
<dbReference type="AlphaFoldDB" id="A0A7Y6NRK2"/>
<dbReference type="InterPro" id="IPR016181">
    <property type="entry name" value="Acyl_CoA_acyltransferase"/>
</dbReference>
<keyword evidence="2" id="KW-0808">Transferase</keyword>
<feature type="domain" description="N-acetyltransferase" evidence="1">
    <location>
        <begin position="5"/>
        <end position="156"/>
    </location>
</feature>
<dbReference type="PROSITE" id="PS51186">
    <property type="entry name" value="GNAT"/>
    <property type="match status" value="1"/>
</dbReference>
<comment type="caution">
    <text evidence="2">The sequence shown here is derived from an EMBL/GenBank/DDBJ whole genome shotgun (WGS) entry which is preliminary data.</text>
</comment>
<dbReference type="EMBL" id="JABWMJ010000010">
    <property type="protein sequence ID" value="NUZ08023.1"/>
    <property type="molecule type" value="Genomic_DNA"/>
</dbReference>
<dbReference type="NCBIfam" id="NF033083">
    <property type="entry name" value="AAC_3_I"/>
    <property type="match status" value="1"/>
</dbReference>
<dbReference type="InterPro" id="IPR000182">
    <property type="entry name" value="GNAT_dom"/>
</dbReference>
<dbReference type="RefSeq" id="WP_176070856.1">
    <property type="nucleotide sequence ID" value="NZ_JABWMJ010000010.1"/>
</dbReference>
<gene>
    <name evidence="2" type="primary">aac(3)-I</name>
    <name evidence="2" type="ORF">HQN59_19845</name>
</gene>
<evidence type="ECO:0000259" key="1">
    <source>
        <dbReference type="PROSITE" id="PS51186"/>
    </source>
</evidence>
<protein>
    <submittedName>
        <fullName evidence="2">AAC(3)-I family aminoglycoside N-acetyltransferase</fullName>
    </submittedName>
</protein>
<keyword evidence="3" id="KW-1185">Reference proteome</keyword>
<dbReference type="PANTHER" id="PTHR42919">
    <property type="entry name" value="N-ALPHA-ACETYLTRANSFERASE"/>
    <property type="match status" value="1"/>
</dbReference>
<dbReference type="PANTHER" id="PTHR42919:SF20">
    <property type="entry name" value="GCN5-RELATED N-ACETYLTRANSFERASE 10, CHLOROPLASTIC"/>
    <property type="match status" value="1"/>
</dbReference>
<accession>A0A7Y6NRK2</accession>
<dbReference type="GO" id="GO:0007064">
    <property type="term" value="P:mitotic sister chromatid cohesion"/>
    <property type="evidence" value="ECO:0007669"/>
    <property type="project" value="TreeGrafter"/>
</dbReference>
<dbReference type="Gene3D" id="3.40.630.30">
    <property type="match status" value="1"/>
</dbReference>
<evidence type="ECO:0000313" key="2">
    <source>
        <dbReference type="EMBL" id="NUZ08023.1"/>
    </source>
</evidence>